<evidence type="ECO:0000313" key="4">
    <source>
        <dbReference type="Proteomes" id="UP000608662"/>
    </source>
</evidence>
<protein>
    <recommendedName>
        <fullName evidence="2">DUF8080 domain-containing protein</fullName>
    </recommendedName>
</protein>
<reference evidence="3" key="1">
    <citation type="submission" date="2019-12" db="EMBL/GenBank/DDBJ databases">
        <title>Whole-genome sequence of Halomicrobium mukohataei pws1.</title>
        <authorList>
            <person name="Verma D.K."/>
            <person name="Gopal K."/>
            <person name="Prasad E.S."/>
        </authorList>
    </citation>
    <scope>NUCLEOTIDE SEQUENCE</scope>
    <source>
        <strain evidence="3">Pws1</strain>
    </source>
</reference>
<comment type="caution">
    <text evidence="3">The sequence shown here is derived from an EMBL/GenBank/DDBJ whole genome shotgun (WGS) entry which is preliminary data.</text>
</comment>
<dbReference type="EMBL" id="WOYG01000001">
    <property type="protein sequence ID" value="NLV09377.1"/>
    <property type="molecule type" value="Genomic_DNA"/>
</dbReference>
<dbReference type="RefSeq" id="WP_170093253.1">
    <property type="nucleotide sequence ID" value="NZ_WOYG01000001.1"/>
</dbReference>
<organism evidence="3 4">
    <name type="scientific">Halomicrobium mukohataei</name>
    <dbReference type="NCBI Taxonomy" id="57705"/>
    <lineage>
        <taxon>Archaea</taxon>
        <taxon>Methanobacteriati</taxon>
        <taxon>Methanobacteriota</taxon>
        <taxon>Stenosarchaea group</taxon>
        <taxon>Halobacteria</taxon>
        <taxon>Halobacteriales</taxon>
        <taxon>Haloarculaceae</taxon>
        <taxon>Halomicrobium</taxon>
    </lineage>
</organism>
<gene>
    <name evidence="3" type="ORF">GOC74_05465</name>
</gene>
<name>A0A847UAV1_9EURY</name>
<dbReference type="Proteomes" id="UP000608662">
    <property type="component" value="Unassembled WGS sequence"/>
</dbReference>
<dbReference type="OrthoDB" id="193731at2157"/>
<feature type="compositionally biased region" description="Basic and acidic residues" evidence="1">
    <location>
        <begin position="145"/>
        <end position="171"/>
    </location>
</feature>
<sequence length="257" mass="27326">MVSVDASATAIDGVTLVTVSLTSDGLARRVRVEQRLDGPVWPPRCEGEPERGWDESGYEGVVPADGRLALGYATPAPPAQQPVVVEEREVVPDTGDAAGEDATTVLQRLGDPSPPRDGVPEPAALRADPRPDCDTATAAEETPDAPDHSPSPEHRVRDESTAQTVPDRRAGSTDPVTDWLDGVEERVTTLERLDAVETVPEATRALQSTGGLAAGRRSARACAADRRRLLAVADRARRLADRIEATDPPLSSLERLA</sequence>
<proteinExistence type="predicted"/>
<dbReference type="InterPro" id="IPR057179">
    <property type="entry name" value="DUF7857"/>
</dbReference>
<feature type="domain" description="DUF8080" evidence="2">
    <location>
        <begin position="174"/>
        <end position="247"/>
    </location>
</feature>
<dbReference type="InterPro" id="IPR058393">
    <property type="entry name" value="DUF8080"/>
</dbReference>
<feature type="region of interest" description="Disordered" evidence="1">
    <location>
        <begin position="106"/>
        <end position="179"/>
    </location>
</feature>
<evidence type="ECO:0000313" key="3">
    <source>
        <dbReference type="EMBL" id="NLV09377.1"/>
    </source>
</evidence>
<evidence type="ECO:0000256" key="1">
    <source>
        <dbReference type="SAM" id="MobiDB-lite"/>
    </source>
</evidence>
<evidence type="ECO:0000259" key="2">
    <source>
        <dbReference type="Pfam" id="PF26296"/>
    </source>
</evidence>
<dbReference type="AlphaFoldDB" id="A0A847UAV1"/>
<dbReference type="Pfam" id="PF25256">
    <property type="entry name" value="DUF7857"/>
    <property type="match status" value="1"/>
</dbReference>
<accession>A0A847UAV1</accession>
<dbReference type="Pfam" id="PF26296">
    <property type="entry name" value="DUF8080"/>
    <property type="match status" value="1"/>
</dbReference>